<organism evidence="2 3">
    <name type="scientific">Roseibium sediminicola</name>
    <dbReference type="NCBI Taxonomy" id="2933272"/>
    <lineage>
        <taxon>Bacteria</taxon>
        <taxon>Pseudomonadati</taxon>
        <taxon>Pseudomonadota</taxon>
        <taxon>Alphaproteobacteria</taxon>
        <taxon>Hyphomicrobiales</taxon>
        <taxon>Stappiaceae</taxon>
        <taxon>Roseibium</taxon>
    </lineage>
</organism>
<dbReference type="PANTHER" id="PTHR33490:SF12">
    <property type="entry name" value="BLL5557 PROTEIN"/>
    <property type="match status" value="1"/>
</dbReference>
<dbReference type="InterPro" id="IPR038765">
    <property type="entry name" value="Papain-like_cys_pep_sf"/>
</dbReference>
<dbReference type="Pfam" id="PF01841">
    <property type="entry name" value="Transglut_core"/>
    <property type="match status" value="1"/>
</dbReference>
<dbReference type="InterPro" id="IPR002931">
    <property type="entry name" value="Transglutaminase-like"/>
</dbReference>
<name>A0ABT0GNT4_9HYPH</name>
<dbReference type="Proteomes" id="UP001431221">
    <property type="component" value="Unassembled WGS sequence"/>
</dbReference>
<dbReference type="Gene3D" id="2.60.40.2250">
    <property type="match status" value="1"/>
</dbReference>
<evidence type="ECO:0000313" key="3">
    <source>
        <dbReference type="Proteomes" id="UP001431221"/>
    </source>
</evidence>
<dbReference type="Gene3D" id="3.10.620.30">
    <property type="match status" value="1"/>
</dbReference>
<gene>
    <name evidence="2" type="ORF">M0H32_00005</name>
</gene>
<dbReference type="SMART" id="SM00460">
    <property type="entry name" value="TGc"/>
    <property type="match status" value="1"/>
</dbReference>
<dbReference type="EMBL" id="JALNMJ010000001">
    <property type="protein sequence ID" value="MCK7610525.1"/>
    <property type="molecule type" value="Genomic_DNA"/>
</dbReference>
<dbReference type="PANTHER" id="PTHR33490">
    <property type="entry name" value="BLR5614 PROTEIN-RELATED"/>
    <property type="match status" value="1"/>
</dbReference>
<proteinExistence type="predicted"/>
<sequence length="303" mass="33910">MLIRIGFEITVTCPAPVPMLLALSVHNSFAGRRIGEDRVRNSSIDTLCEYTDLFGNRVTRATAPQGTSTFWSDSIVEVDGVADEARPEARQLPLEALPHETLTYLVASRYCESDLMGEFAWKQFGQTEAGWPRVQAICDFVHNHVTFDYKFGRPDKTASNVLSEKTGVCRDFAHLAISLCRAMNIPARYASGYLGDIGVPDAGFDDFCAWFEVYLDDRWYTFDARYNVPRIGRILMVRGHDASDVAMLTSFGAYELTDFRVWSLELADDQNEVDLLQSLTLRPHPQQRGLGGQVVTAAYLTTA</sequence>
<comment type="caution">
    <text evidence="2">The sequence shown here is derived from an EMBL/GenBank/DDBJ whole genome shotgun (WGS) entry which is preliminary data.</text>
</comment>
<dbReference type="RefSeq" id="WP_248149142.1">
    <property type="nucleotide sequence ID" value="NZ_JALNMJ010000001.1"/>
</dbReference>
<accession>A0ABT0GNT4</accession>
<dbReference type="SUPFAM" id="SSF54001">
    <property type="entry name" value="Cysteine proteinases"/>
    <property type="match status" value="1"/>
</dbReference>
<reference evidence="2" key="1">
    <citation type="submission" date="2022-04" db="EMBL/GenBank/DDBJ databases">
        <title>Roseibium sp. CAU 1639 isolated from mud.</title>
        <authorList>
            <person name="Kim W."/>
        </authorList>
    </citation>
    <scope>NUCLEOTIDE SEQUENCE</scope>
    <source>
        <strain evidence="2">CAU 1639</strain>
    </source>
</reference>
<evidence type="ECO:0000313" key="2">
    <source>
        <dbReference type="EMBL" id="MCK7610525.1"/>
    </source>
</evidence>
<keyword evidence="3" id="KW-1185">Reference proteome</keyword>
<feature type="domain" description="Transglutaminase-like" evidence="1">
    <location>
        <begin position="161"/>
        <end position="226"/>
    </location>
</feature>
<protein>
    <submittedName>
        <fullName evidence="2">Transglutaminase family protein</fullName>
    </submittedName>
</protein>
<evidence type="ECO:0000259" key="1">
    <source>
        <dbReference type="SMART" id="SM00460"/>
    </source>
</evidence>